<keyword evidence="8" id="KW-1185">Reference proteome</keyword>
<evidence type="ECO:0000259" key="4">
    <source>
        <dbReference type="Pfam" id="PF02525"/>
    </source>
</evidence>
<keyword evidence="3" id="KW-0472">Membrane</keyword>
<evidence type="ECO:0000313" key="5">
    <source>
        <dbReference type="EMBL" id="KAJ3430178.1"/>
    </source>
</evidence>
<feature type="domain" description="Flavodoxin-like fold" evidence="4">
    <location>
        <begin position="1"/>
        <end position="115"/>
    </location>
</feature>
<dbReference type="Pfam" id="PF02525">
    <property type="entry name" value="Flavodoxin_2"/>
    <property type="match status" value="1"/>
</dbReference>
<dbReference type="GO" id="GO:0005829">
    <property type="term" value="C:cytosol"/>
    <property type="evidence" value="ECO:0007669"/>
    <property type="project" value="TreeGrafter"/>
</dbReference>
<sequence length="115" mass="13614">MKVFIVFAHPEPKSFNGTLLNETIQFLKEKGNEVRVSNLYEFENGKVFKAVLTKEDYTQLQNNEKFIPELENESESEDIIKERKNIEWSDLLIVVCPFWWFSLPAILLGWFDRVL</sequence>
<evidence type="ECO:0000256" key="1">
    <source>
        <dbReference type="ARBA" id="ARBA00006252"/>
    </source>
</evidence>
<keyword evidence="3" id="KW-0812">Transmembrane</keyword>
<dbReference type="Proteomes" id="UP001150062">
    <property type="component" value="Unassembled WGS sequence"/>
</dbReference>
<evidence type="ECO:0000256" key="2">
    <source>
        <dbReference type="ARBA" id="ARBA00023002"/>
    </source>
</evidence>
<comment type="caution">
    <text evidence="5">The sequence shown here is derived from an EMBL/GenBank/DDBJ whole genome shotgun (WGS) entry which is preliminary data.</text>
</comment>
<proteinExistence type="inferred from homology"/>
<evidence type="ECO:0000313" key="6">
    <source>
        <dbReference type="EMBL" id="KAJ6234867.1"/>
    </source>
</evidence>
<dbReference type="PANTHER" id="PTHR10204:SF34">
    <property type="entry name" value="NAD(P)H DEHYDROGENASE [QUINONE] 1 ISOFORM 1"/>
    <property type="match status" value="1"/>
</dbReference>
<evidence type="ECO:0000313" key="7">
    <source>
        <dbReference type="Proteomes" id="UP001146793"/>
    </source>
</evidence>
<dbReference type="InterPro" id="IPR003680">
    <property type="entry name" value="Flavodoxin_fold"/>
</dbReference>
<dbReference type="EMBL" id="JAOAOG010000266">
    <property type="protein sequence ID" value="KAJ6234867.1"/>
    <property type="molecule type" value="Genomic_DNA"/>
</dbReference>
<keyword evidence="3" id="KW-1133">Transmembrane helix</keyword>
<dbReference type="GO" id="GO:0003955">
    <property type="term" value="F:NAD(P)H dehydrogenase (quinone) activity"/>
    <property type="evidence" value="ECO:0007669"/>
    <property type="project" value="TreeGrafter"/>
</dbReference>
<organism evidence="5 7">
    <name type="scientific">Anaeramoeba flamelloides</name>
    <dbReference type="NCBI Taxonomy" id="1746091"/>
    <lineage>
        <taxon>Eukaryota</taxon>
        <taxon>Metamonada</taxon>
        <taxon>Anaeramoebidae</taxon>
        <taxon>Anaeramoeba</taxon>
    </lineage>
</organism>
<dbReference type="Gene3D" id="3.40.50.360">
    <property type="match status" value="1"/>
</dbReference>
<evidence type="ECO:0000313" key="8">
    <source>
        <dbReference type="Proteomes" id="UP001150062"/>
    </source>
</evidence>
<reference evidence="5" key="2">
    <citation type="submission" date="2022-08" db="EMBL/GenBank/DDBJ databases">
        <title>Novel sulphate-reducing endosymbionts in the free-living metamonad Anaeramoeba.</title>
        <authorList>
            <person name="Jerlstrom-Hultqvist J."/>
            <person name="Cepicka I."/>
            <person name="Gallot-Lavallee L."/>
            <person name="Salas-Leiva D."/>
            <person name="Curtis B.A."/>
            <person name="Zahonova K."/>
            <person name="Pipaliya S."/>
            <person name="Dacks J."/>
            <person name="Roger A.J."/>
        </authorList>
    </citation>
    <scope>NUCLEOTIDE SEQUENCE</scope>
    <source>
        <strain evidence="5">Busselton2</strain>
    </source>
</reference>
<gene>
    <name evidence="5" type="ORF">M0812_23180</name>
    <name evidence="6" type="ORF">M0813_28844</name>
</gene>
<keyword evidence="2" id="KW-0560">Oxidoreductase</keyword>
<dbReference type="PANTHER" id="PTHR10204">
    <property type="entry name" value="NAD P H OXIDOREDUCTASE-RELATED"/>
    <property type="match status" value="1"/>
</dbReference>
<name>A0AAV7YK71_9EUKA</name>
<dbReference type="AlphaFoldDB" id="A0AAV7YK71"/>
<evidence type="ECO:0000256" key="3">
    <source>
        <dbReference type="SAM" id="Phobius"/>
    </source>
</evidence>
<accession>A0AAV7YK71</accession>
<protein>
    <submittedName>
        <fullName evidence="5">Nad p h oxidoreductase-related</fullName>
    </submittedName>
</protein>
<dbReference type="InterPro" id="IPR029039">
    <property type="entry name" value="Flavoprotein-like_sf"/>
</dbReference>
<feature type="transmembrane region" description="Helical" evidence="3">
    <location>
        <begin position="91"/>
        <end position="111"/>
    </location>
</feature>
<dbReference type="SUPFAM" id="SSF52218">
    <property type="entry name" value="Flavoproteins"/>
    <property type="match status" value="1"/>
</dbReference>
<reference evidence="6" key="1">
    <citation type="submission" date="2022-08" db="EMBL/GenBank/DDBJ databases">
        <title>Novel sulfate-reducing endosymbionts in the free-living metamonad Anaeramoeba.</title>
        <authorList>
            <person name="Jerlstrom-Hultqvist J."/>
            <person name="Cepicka I."/>
            <person name="Gallot-Lavallee L."/>
            <person name="Salas-Leiva D."/>
            <person name="Curtis B.A."/>
            <person name="Zahonova K."/>
            <person name="Pipaliya S."/>
            <person name="Dacks J."/>
            <person name="Roger A.J."/>
        </authorList>
    </citation>
    <scope>NUCLEOTIDE SEQUENCE</scope>
    <source>
        <strain evidence="6">Schooner1</strain>
    </source>
</reference>
<dbReference type="Proteomes" id="UP001146793">
    <property type="component" value="Unassembled WGS sequence"/>
</dbReference>
<dbReference type="EMBL" id="JANTQA010000051">
    <property type="protein sequence ID" value="KAJ3430178.1"/>
    <property type="molecule type" value="Genomic_DNA"/>
</dbReference>
<dbReference type="InterPro" id="IPR051545">
    <property type="entry name" value="NAD(P)H_dehydrogenase_qn"/>
</dbReference>
<comment type="similarity">
    <text evidence="1">Belongs to the NAD(P)H dehydrogenase (quinone) family.</text>
</comment>